<feature type="transmembrane region" description="Helical" evidence="9">
    <location>
        <begin position="111"/>
        <end position="132"/>
    </location>
</feature>
<reference evidence="12 13" key="1">
    <citation type="journal article" date="2015" name="Genome Announc.">
        <title>Expanding the biotechnology potential of lactobacilli through comparative genomics of 213 strains and associated genera.</title>
        <authorList>
            <person name="Sun Z."/>
            <person name="Harris H.M."/>
            <person name="McCann A."/>
            <person name="Guo C."/>
            <person name="Argimon S."/>
            <person name="Zhang W."/>
            <person name="Yang X."/>
            <person name="Jeffery I.B."/>
            <person name="Cooney J.C."/>
            <person name="Kagawa T.F."/>
            <person name="Liu W."/>
            <person name="Song Y."/>
            <person name="Salvetti E."/>
            <person name="Wrobel A."/>
            <person name="Rasinkangas P."/>
            <person name="Parkhill J."/>
            <person name="Rea M.C."/>
            <person name="O'Sullivan O."/>
            <person name="Ritari J."/>
            <person name="Douillard F.P."/>
            <person name="Paul Ross R."/>
            <person name="Yang R."/>
            <person name="Briner A.E."/>
            <person name="Felis G.E."/>
            <person name="de Vos W.M."/>
            <person name="Barrangou R."/>
            <person name="Klaenhammer T.R."/>
            <person name="Caufield P.W."/>
            <person name="Cui Y."/>
            <person name="Zhang H."/>
            <person name="O'Toole P.W."/>
        </authorList>
    </citation>
    <scope>NUCLEOTIDE SEQUENCE [LARGE SCALE GENOMIC DNA]</scope>
    <source>
        <strain evidence="12 13">DSM 17896</strain>
    </source>
</reference>
<protein>
    <recommendedName>
        <fullName evidence="9">Lipoprotein signal peptidase</fullName>
        <ecNumber evidence="9">3.4.23.36</ecNumber>
    </recommendedName>
    <alternativeName>
        <fullName evidence="9">Prolipoprotein signal peptidase</fullName>
    </alternativeName>
    <alternativeName>
        <fullName evidence="9">Signal peptidase II</fullName>
        <shortName evidence="9">SPase II</shortName>
    </alternativeName>
</protein>
<dbReference type="AlphaFoldDB" id="A0A0R2I1I2"/>
<dbReference type="PANTHER" id="PTHR33695">
    <property type="entry name" value="LIPOPROTEIN SIGNAL PEPTIDASE"/>
    <property type="match status" value="1"/>
</dbReference>
<dbReference type="GO" id="GO:0004190">
    <property type="term" value="F:aspartic-type endopeptidase activity"/>
    <property type="evidence" value="ECO:0007669"/>
    <property type="project" value="UniProtKB-UniRule"/>
</dbReference>
<proteinExistence type="inferred from homology"/>
<dbReference type="PATRIC" id="fig|396268.3.peg.91"/>
<keyword evidence="7 9" id="KW-1133">Transmembrane helix</keyword>
<keyword evidence="13" id="KW-1185">Reference proteome</keyword>
<evidence type="ECO:0000313" key="12">
    <source>
        <dbReference type="EMBL" id="KRN59055.1"/>
    </source>
</evidence>
<sequence length="149" mass="16587">MVGADQVMKAWVVSHISMSSFHQLLPGLMGLTNLHNDGAAWSMLEGQQWFFTLISILAIAILGALLYRYRENRGLTIGLALIMAGTIGNFIDRLRFHYVVDMFQTEFINFPVFNIADACLTVGVIIIVIKVLKEDEHADAGQKASHKHS</sequence>
<comment type="caution">
    <text evidence="12">The sequence shown here is derived from an EMBL/GenBank/DDBJ whole genome shotgun (WGS) entry which is preliminary data.</text>
</comment>
<evidence type="ECO:0000256" key="3">
    <source>
        <dbReference type="ARBA" id="ARBA00022670"/>
    </source>
</evidence>
<evidence type="ECO:0000256" key="5">
    <source>
        <dbReference type="ARBA" id="ARBA00022750"/>
    </source>
</evidence>
<comment type="catalytic activity">
    <reaction evidence="9 10">
        <text>Release of signal peptides from bacterial membrane prolipoproteins. Hydrolyzes -Xaa-Yaa-Zaa-|-(S,diacylglyceryl)Cys-, in which Xaa is hydrophobic (preferably Leu), and Yaa (Ala or Ser) and Zaa (Gly or Ala) have small, neutral side chains.</text>
        <dbReference type="EC" id="3.4.23.36"/>
    </reaction>
</comment>
<keyword evidence="2 9" id="KW-1003">Cell membrane</keyword>
<evidence type="ECO:0000256" key="11">
    <source>
        <dbReference type="RuleBase" id="RU004181"/>
    </source>
</evidence>
<dbReference type="EMBL" id="JQBW01000006">
    <property type="protein sequence ID" value="KRN59055.1"/>
    <property type="molecule type" value="Genomic_DNA"/>
</dbReference>
<keyword evidence="6 9" id="KW-0378">Hydrolase</keyword>
<organism evidence="12 13">
    <name type="scientific">Limosilactobacillus secaliphilus</name>
    <dbReference type="NCBI Taxonomy" id="396268"/>
    <lineage>
        <taxon>Bacteria</taxon>
        <taxon>Bacillati</taxon>
        <taxon>Bacillota</taxon>
        <taxon>Bacilli</taxon>
        <taxon>Lactobacillales</taxon>
        <taxon>Lactobacillaceae</taxon>
        <taxon>Limosilactobacillus</taxon>
    </lineage>
</organism>
<comment type="subcellular location">
    <subcellularLocation>
        <location evidence="9">Cell membrane</location>
        <topology evidence="9">Multi-pass membrane protein</topology>
    </subcellularLocation>
</comment>
<feature type="active site" evidence="9">
    <location>
        <position position="101"/>
    </location>
</feature>
<dbReference type="GO" id="GO:0006508">
    <property type="term" value="P:proteolysis"/>
    <property type="evidence" value="ECO:0007669"/>
    <property type="project" value="UniProtKB-KW"/>
</dbReference>
<dbReference type="Pfam" id="PF01252">
    <property type="entry name" value="Peptidase_A8"/>
    <property type="match status" value="1"/>
</dbReference>
<accession>A0A0R2I1I2</accession>
<evidence type="ECO:0000256" key="1">
    <source>
        <dbReference type="ARBA" id="ARBA00006139"/>
    </source>
</evidence>
<dbReference type="PRINTS" id="PR00781">
    <property type="entry name" value="LIPOSIGPTASE"/>
</dbReference>
<dbReference type="GO" id="GO:0005886">
    <property type="term" value="C:plasma membrane"/>
    <property type="evidence" value="ECO:0007669"/>
    <property type="project" value="UniProtKB-SubCell"/>
</dbReference>
<keyword evidence="8 9" id="KW-0472">Membrane</keyword>
<dbReference type="PANTHER" id="PTHR33695:SF1">
    <property type="entry name" value="LIPOPROTEIN SIGNAL PEPTIDASE"/>
    <property type="match status" value="1"/>
</dbReference>
<evidence type="ECO:0000256" key="2">
    <source>
        <dbReference type="ARBA" id="ARBA00022475"/>
    </source>
</evidence>
<dbReference type="InterPro" id="IPR001872">
    <property type="entry name" value="Peptidase_A8"/>
</dbReference>
<dbReference type="EC" id="3.4.23.36" evidence="9"/>
<evidence type="ECO:0000256" key="7">
    <source>
        <dbReference type="ARBA" id="ARBA00022989"/>
    </source>
</evidence>
<comment type="similarity">
    <text evidence="1 9 11">Belongs to the peptidase A8 family.</text>
</comment>
<evidence type="ECO:0000256" key="6">
    <source>
        <dbReference type="ARBA" id="ARBA00022801"/>
    </source>
</evidence>
<dbReference type="PROSITE" id="PS00855">
    <property type="entry name" value="SPASE_II"/>
    <property type="match status" value="1"/>
</dbReference>
<evidence type="ECO:0000256" key="4">
    <source>
        <dbReference type="ARBA" id="ARBA00022692"/>
    </source>
</evidence>
<evidence type="ECO:0000256" key="10">
    <source>
        <dbReference type="RuleBase" id="RU000594"/>
    </source>
</evidence>
<comment type="function">
    <text evidence="9 10">This protein specifically catalyzes the removal of signal peptides from prolipoproteins.</text>
</comment>
<evidence type="ECO:0000256" key="8">
    <source>
        <dbReference type="ARBA" id="ARBA00023136"/>
    </source>
</evidence>
<name>A0A0R2I1I2_9LACO</name>
<dbReference type="STRING" id="396268.IV45_GL000090"/>
<keyword evidence="4 9" id="KW-0812">Transmembrane</keyword>
<dbReference type="HAMAP" id="MF_00161">
    <property type="entry name" value="LspA"/>
    <property type="match status" value="1"/>
</dbReference>
<dbReference type="UniPathway" id="UPA00665"/>
<keyword evidence="5 9" id="KW-0064">Aspartyl protease</keyword>
<dbReference type="Proteomes" id="UP000050934">
    <property type="component" value="Unassembled WGS sequence"/>
</dbReference>
<keyword evidence="3 9" id="KW-0645">Protease</keyword>
<evidence type="ECO:0000256" key="9">
    <source>
        <dbReference type="HAMAP-Rule" id="MF_00161"/>
    </source>
</evidence>
<dbReference type="NCBIfam" id="TIGR00077">
    <property type="entry name" value="lspA"/>
    <property type="match status" value="1"/>
</dbReference>
<feature type="transmembrane region" description="Helical" evidence="9">
    <location>
        <begin position="49"/>
        <end position="67"/>
    </location>
</feature>
<evidence type="ECO:0000313" key="13">
    <source>
        <dbReference type="Proteomes" id="UP000050934"/>
    </source>
</evidence>
<feature type="active site" evidence="9">
    <location>
        <position position="117"/>
    </location>
</feature>
<comment type="caution">
    <text evidence="9">Lacks conserved residue(s) required for the propagation of feature annotation.</text>
</comment>
<gene>
    <name evidence="9" type="primary">lspA</name>
    <name evidence="12" type="ORF">IV45_GL000090</name>
</gene>
<feature type="transmembrane region" description="Helical" evidence="9">
    <location>
        <begin position="74"/>
        <end position="91"/>
    </location>
</feature>
<comment type="pathway">
    <text evidence="9">Protein modification; lipoprotein biosynthesis (signal peptide cleavage).</text>
</comment>